<dbReference type="PANTHER" id="PTHR21228">
    <property type="entry name" value="FAST LEU-RICH DOMAIN-CONTAINING"/>
    <property type="match status" value="1"/>
</dbReference>
<proteinExistence type="predicted"/>
<dbReference type="AlphaFoldDB" id="A0A8C6EK33"/>
<dbReference type="EMBL" id="ABDC03010840">
    <property type="status" value="NOT_ANNOTATED_CDS"/>
    <property type="molecule type" value="Genomic_DNA"/>
</dbReference>
<dbReference type="GO" id="GO:0042645">
    <property type="term" value="C:mitochondrial nucleoid"/>
    <property type="evidence" value="ECO:0007669"/>
    <property type="project" value="Ensembl"/>
</dbReference>
<protein>
    <submittedName>
        <fullName evidence="4">FAST kinase domains 2</fullName>
    </submittedName>
</protein>
<name>A0A8C6EK33_MICMU</name>
<accession>A0A8C6EK33</accession>
<dbReference type="GO" id="GO:0006915">
    <property type="term" value="P:apoptotic process"/>
    <property type="evidence" value="ECO:0007669"/>
    <property type="project" value="Ensembl"/>
</dbReference>
<dbReference type="InterPro" id="IPR050870">
    <property type="entry name" value="FAST_kinase"/>
</dbReference>
<keyword evidence="2" id="KW-0496">Mitochondrion</keyword>
<evidence type="ECO:0000256" key="1">
    <source>
        <dbReference type="ARBA" id="ARBA00004173"/>
    </source>
</evidence>
<dbReference type="Pfam" id="PF08373">
    <property type="entry name" value="RAP"/>
    <property type="match status" value="1"/>
</dbReference>
<dbReference type="InterPro" id="IPR010622">
    <property type="entry name" value="FAST_Leu-rich"/>
</dbReference>
<comment type="subcellular location">
    <subcellularLocation>
        <location evidence="1">Mitochondrion</location>
    </subcellularLocation>
</comment>
<reference evidence="4" key="1">
    <citation type="submission" date="2016-12" db="EMBL/GenBank/DDBJ databases">
        <title>Mouse lemur reference genome and diversity panel.</title>
        <authorList>
            <person name="Harris R."/>
            <person name="Larsen P."/>
            <person name="Liu Y."/>
            <person name="Hughes D.S."/>
            <person name="Murali S."/>
            <person name="Raveendran M."/>
            <person name="Korchina V."/>
            <person name="Wang M."/>
            <person name="Jhangiani S."/>
            <person name="Bandaranaike D."/>
            <person name="Bellair M."/>
            <person name="Blankenburg K."/>
            <person name="Chao H."/>
            <person name="Dahdouli M."/>
            <person name="Dinh H."/>
            <person name="Doddapaneni H."/>
            <person name="English A."/>
            <person name="Firestine M."/>
            <person name="Gnanaolivu R."/>
            <person name="Gross S."/>
            <person name="Hernandez B."/>
            <person name="Javaid M."/>
            <person name="Jayaseelan J."/>
            <person name="Jones J."/>
            <person name="Khan Z."/>
            <person name="Kovar C."/>
            <person name="Kurapati P."/>
            <person name="Le B."/>
            <person name="Lee S."/>
            <person name="Li M."/>
            <person name="Mathew T."/>
            <person name="Narasimhan A."/>
            <person name="Ngo D."/>
            <person name="Nguyen L."/>
            <person name="Okwuonu G."/>
            <person name="Ongeri F."/>
            <person name="Osuji N."/>
            <person name="Pu L.-L."/>
            <person name="Puazo M."/>
            <person name="Quiroz J."/>
            <person name="Raj R."/>
            <person name="Rajbhandari K."/>
            <person name="Reid J.G."/>
            <person name="Santibanez J."/>
            <person name="Sexton D."/>
            <person name="Skinner E."/>
            <person name="Vee V."/>
            <person name="Weissenberger G."/>
            <person name="Wu Y."/>
            <person name="Xin Y."/>
            <person name="Han Y."/>
            <person name="Campbell C."/>
            <person name="Brown A."/>
            <person name="Sullivan B."/>
            <person name="Shelton J."/>
            <person name="Brown S."/>
            <person name="Dudchenko O."/>
            <person name="Machol I."/>
            <person name="Durand N."/>
            <person name="Shamim M."/>
            <person name="Lieberman A."/>
            <person name="Muzny D.M."/>
            <person name="Richards S."/>
            <person name="Yoder A."/>
            <person name="Worley K.C."/>
            <person name="Rogers J."/>
            <person name="Gibbs R.A."/>
        </authorList>
    </citation>
    <scope>NUCLEOTIDE SEQUENCE [LARGE SCALE GENOMIC DNA]</scope>
</reference>
<dbReference type="PANTHER" id="PTHR21228:SF1">
    <property type="entry name" value="FAST KINASE DOMAIN-CONTAINING PROTEIN 2, MITOCHONDRIAL"/>
    <property type="match status" value="1"/>
</dbReference>
<dbReference type="Ensembl" id="ENSMICT00000060142.1">
    <property type="protein sequence ID" value="ENSMICP00000048291.1"/>
    <property type="gene ID" value="ENSMICG00000026515.2"/>
</dbReference>
<gene>
    <name evidence="4" type="primary">FASTKD2</name>
    <name evidence="4" type="synonym">LOC105856906</name>
</gene>
<dbReference type="GO" id="GO:1902775">
    <property type="term" value="P:mitochondrial large ribosomal subunit assembly"/>
    <property type="evidence" value="ECO:0007669"/>
    <property type="project" value="Ensembl"/>
</dbReference>
<dbReference type="GO" id="GO:0044528">
    <property type="term" value="P:regulation of mitochondrial mRNA stability"/>
    <property type="evidence" value="ECO:0007669"/>
    <property type="project" value="InterPro"/>
</dbReference>
<dbReference type="GO" id="GO:0019843">
    <property type="term" value="F:rRNA binding"/>
    <property type="evidence" value="ECO:0007669"/>
    <property type="project" value="Ensembl"/>
</dbReference>
<evidence type="ECO:0000313" key="5">
    <source>
        <dbReference type="Proteomes" id="UP000694394"/>
    </source>
</evidence>
<reference evidence="4" key="2">
    <citation type="submission" date="2025-08" db="UniProtKB">
        <authorList>
            <consortium name="Ensembl"/>
        </authorList>
    </citation>
    <scope>IDENTIFICATION</scope>
</reference>
<dbReference type="Proteomes" id="UP000694394">
    <property type="component" value="Chromosome 8"/>
</dbReference>
<evidence type="ECO:0000259" key="3">
    <source>
        <dbReference type="PROSITE" id="PS51286"/>
    </source>
</evidence>
<evidence type="ECO:0000313" key="4">
    <source>
        <dbReference type="Ensembl" id="ENSMICP00000048291.1"/>
    </source>
</evidence>
<dbReference type="Pfam" id="PF06743">
    <property type="entry name" value="FAST_1"/>
    <property type="match status" value="1"/>
</dbReference>
<feature type="domain" description="RAP" evidence="3">
    <location>
        <begin position="613"/>
        <end position="670"/>
    </location>
</feature>
<dbReference type="InterPro" id="IPR013584">
    <property type="entry name" value="RAP"/>
</dbReference>
<organism evidence="4 5">
    <name type="scientific">Microcebus murinus</name>
    <name type="common">Gray mouse lemur</name>
    <name type="synonym">Lemur murinus</name>
    <dbReference type="NCBI Taxonomy" id="30608"/>
    <lineage>
        <taxon>Eukaryota</taxon>
        <taxon>Metazoa</taxon>
        <taxon>Chordata</taxon>
        <taxon>Craniata</taxon>
        <taxon>Vertebrata</taxon>
        <taxon>Euteleostomi</taxon>
        <taxon>Mammalia</taxon>
        <taxon>Eutheria</taxon>
        <taxon>Euarchontoglires</taxon>
        <taxon>Primates</taxon>
        <taxon>Strepsirrhini</taxon>
        <taxon>Lemuriformes</taxon>
        <taxon>Cheirogaleidae</taxon>
        <taxon>Microcebus</taxon>
    </lineage>
</organism>
<dbReference type="PROSITE" id="PS51286">
    <property type="entry name" value="RAP"/>
    <property type="match status" value="1"/>
</dbReference>
<dbReference type="EMBL" id="ABDC03010841">
    <property type="status" value="NOT_ANNOTATED_CDS"/>
    <property type="molecule type" value="Genomic_DNA"/>
</dbReference>
<dbReference type="GO" id="GO:0035770">
    <property type="term" value="C:ribonucleoprotein granule"/>
    <property type="evidence" value="ECO:0007669"/>
    <property type="project" value="Ensembl"/>
</dbReference>
<dbReference type="GO" id="GO:0032543">
    <property type="term" value="P:mitochondrial translation"/>
    <property type="evidence" value="ECO:0007669"/>
    <property type="project" value="Ensembl"/>
</dbReference>
<keyword evidence="5" id="KW-1185">Reference proteome</keyword>
<dbReference type="GO" id="GO:0070131">
    <property type="term" value="P:positive regulation of mitochondrial translation"/>
    <property type="evidence" value="ECO:0007669"/>
    <property type="project" value="Ensembl"/>
</dbReference>
<reference evidence="4" key="3">
    <citation type="submission" date="2025-09" db="UniProtKB">
        <authorList>
            <consortium name="Ensembl"/>
        </authorList>
    </citation>
    <scope>IDENTIFICATION</scope>
</reference>
<sequence>ILTTLKLFGSVSVAGKMNNKASSFLWNLRQFSTLIPRDKTVGFCGPKFVYSNWNPRNHPGNDFDNRIQSSRSSSTYLFQDAFIFKSGNDGFPTKGRSTLTVLTVDRLLCPRRLSFDSKHSVVFVGTLNNGLRKVNFHQEVSDEDVLTKEIKPTPISYQKLSKECNSLSDVLDTFSKAPAFPSSNYFTAMWTIAKRMSEEQKRCEKQLMFSHPAFNQLCEHMMREAKIMRYNHLLFSLHAMVKLGIPQNTLLVQTLLRVAQERINECDEKCLSILSAIIEAMEPCKNVQVLQAGLRILVDQQVWKIKRVFTLQAVMKCIGKDAPFSLKRKLEIKALSELDRFSVLNSQRMFEALAAMNHRSMVLLNECSKIVTDNVHGLPFKILINILQSCKDLRYQNLDLFKGTADYVAATYDIWKLKQVIFLLISFENLGFRPIGLMDMLMKKVVEEPESLNMKNIVSILHVYSALNHVYKCENKEQFLEVMASSVTGCLHHISSEHLLSVVFSFCLMNHFPLALVNQVLQKDVISELLASGRMRNVHKLHILNTCLKLDDTFSYKAIDLLLPQMPSAPLDPNTKVAEVLSSLLGGEEYFSKNVQLPHNYHIELNFEISKEVAVLCVPRSVYCLGSNHPRGLFAMKMRHLNVMGFHVILVNNWEMEQLEMEDAVTYLKSKIYSLEDLPAGDINLQSTY</sequence>
<dbReference type="SMART" id="SM00952">
    <property type="entry name" value="RAP"/>
    <property type="match status" value="1"/>
</dbReference>
<evidence type="ECO:0000256" key="2">
    <source>
        <dbReference type="ARBA" id="ARBA00023128"/>
    </source>
</evidence>
<dbReference type="GO" id="GO:0000963">
    <property type="term" value="P:mitochondrial RNA processing"/>
    <property type="evidence" value="ECO:0007669"/>
    <property type="project" value="TreeGrafter"/>
</dbReference>
<dbReference type="GeneTree" id="ENSGT01030000234607"/>